<sequence length="134" mass="13872">MTGNPPSRTAISSSCNHAPVDGSDGPHARCDMSARAAGDPRNVRGRPCQSHWPFPWSGGPTGWADRLPGPPAPPGAAGRSAAARPAPGREAGGVDDVHGDEPQPGDREAGQSRVHRRDRGQGDGHRTSEAIPKP</sequence>
<feature type="compositionally biased region" description="Basic and acidic residues" evidence="1">
    <location>
        <begin position="95"/>
        <end position="110"/>
    </location>
</feature>
<evidence type="ECO:0000256" key="1">
    <source>
        <dbReference type="SAM" id="MobiDB-lite"/>
    </source>
</evidence>
<feature type="region of interest" description="Disordered" evidence="1">
    <location>
        <begin position="1"/>
        <end position="134"/>
    </location>
</feature>
<reference evidence="3" key="1">
    <citation type="journal article" date="2019" name="Int. J. Syst. Evol. Microbiol.">
        <title>The Global Catalogue of Microorganisms (GCM) 10K type strain sequencing project: providing services to taxonomists for standard genome sequencing and annotation.</title>
        <authorList>
            <consortium name="The Broad Institute Genomics Platform"/>
            <consortium name="The Broad Institute Genome Sequencing Center for Infectious Disease"/>
            <person name="Wu L."/>
            <person name="Ma J."/>
        </authorList>
    </citation>
    <scope>NUCLEOTIDE SEQUENCE [LARGE SCALE GENOMIC DNA]</scope>
    <source>
        <strain evidence="3">JCM 30846</strain>
    </source>
</reference>
<gene>
    <name evidence="2" type="ORF">GCM10023082_22600</name>
</gene>
<evidence type="ECO:0000313" key="2">
    <source>
        <dbReference type="EMBL" id="GAA3723984.1"/>
    </source>
</evidence>
<protein>
    <submittedName>
        <fullName evidence="2">Uncharacterized protein</fullName>
    </submittedName>
</protein>
<feature type="compositionally biased region" description="Polar residues" evidence="1">
    <location>
        <begin position="1"/>
        <end position="16"/>
    </location>
</feature>
<keyword evidence="3" id="KW-1185">Reference proteome</keyword>
<dbReference type="Proteomes" id="UP001499884">
    <property type="component" value="Unassembled WGS sequence"/>
</dbReference>
<organism evidence="2 3">
    <name type="scientific">Streptomyces tremellae</name>
    <dbReference type="NCBI Taxonomy" id="1124239"/>
    <lineage>
        <taxon>Bacteria</taxon>
        <taxon>Bacillati</taxon>
        <taxon>Actinomycetota</taxon>
        <taxon>Actinomycetes</taxon>
        <taxon>Kitasatosporales</taxon>
        <taxon>Streptomycetaceae</taxon>
        <taxon>Streptomyces</taxon>
    </lineage>
</organism>
<comment type="caution">
    <text evidence="2">The sequence shown here is derived from an EMBL/GenBank/DDBJ whole genome shotgun (WGS) entry which is preliminary data.</text>
</comment>
<feature type="compositionally biased region" description="Low complexity" evidence="1">
    <location>
        <begin position="75"/>
        <end position="89"/>
    </location>
</feature>
<accession>A0ABP7ETV8</accession>
<evidence type="ECO:0000313" key="3">
    <source>
        <dbReference type="Proteomes" id="UP001499884"/>
    </source>
</evidence>
<name>A0ABP7ETV8_9ACTN</name>
<feature type="compositionally biased region" description="Basic and acidic residues" evidence="1">
    <location>
        <begin position="119"/>
        <end position="128"/>
    </location>
</feature>
<dbReference type="EMBL" id="BAABEP010000011">
    <property type="protein sequence ID" value="GAA3723984.1"/>
    <property type="molecule type" value="Genomic_DNA"/>
</dbReference>
<proteinExistence type="predicted"/>